<feature type="transmembrane region" description="Helical" evidence="1">
    <location>
        <begin position="221"/>
        <end position="242"/>
    </location>
</feature>
<protein>
    <submittedName>
        <fullName evidence="2">Uncharacterized protein</fullName>
    </submittedName>
</protein>
<proteinExistence type="predicted"/>
<organism evidence="2 3">
    <name type="scientific">Streptomyces fructofermentans</name>
    <dbReference type="NCBI Taxonomy" id="152141"/>
    <lineage>
        <taxon>Bacteria</taxon>
        <taxon>Bacillati</taxon>
        <taxon>Actinomycetota</taxon>
        <taxon>Actinomycetes</taxon>
        <taxon>Kitasatosporales</taxon>
        <taxon>Streptomycetaceae</taxon>
        <taxon>Streptomyces</taxon>
    </lineage>
</organism>
<dbReference type="AlphaFoldDB" id="A0A918KUF4"/>
<dbReference type="InterPro" id="IPR045713">
    <property type="entry name" value="DUF6069"/>
</dbReference>
<comment type="caution">
    <text evidence="2">The sequence shown here is derived from an EMBL/GenBank/DDBJ whole genome shotgun (WGS) entry which is preliminary data.</text>
</comment>
<name>A0A918KUF4_9ACTN</name>
<reference evidence="2" key="1">
    <citation type="journal article" date="2014" name="Int. J. Syst. Evol. Microbiol.">
        <title>Complete genome sequence of Corynebacterium casei LMG S-19264T (=DSM 44701T), isolated from a smear-ripened cheese.</title>
        <authorList>
            <consortium name="US DOE Joint Genome Institute (JGI-PGF)"/>
            <person name="Walter F."/>
            <person name="Albersmeier A."/>
            <person name="Kalinowski J."/>
            <person name="Ruckert C."/>
        </authorList>
    </citation>
    <scope>NUCLEOTIDE SEQUENCE</scope>
    <source>
        <strain evidence="2">JCM 4956</strain>
    </source>
</reference>
<accession>A0A918KUF4</accession>
<dbReference type="RefSeq" id="WP_229916468.1">
    <property type="nucleotide sequence ID" value="NZ_BMWD01000019.1"/>
</dbReference>
<feature type="transmembrane region" description="Helical" evidence="1">
    <location>
        <begin position="195"/>
        <end position="215"/>
    </location>
</feature>
<reference evidence="2" key="2">
    <citation type="submission" date="2020-09" db="EMBL/GenBank/DDBJ databases">
        <authorList>
            <person name="Sun Q."/>
            <person name="Ohkuma M."/>
        </authorList>
    </citation>
    <scope>NUCLEOTIDE SEQUENCE</scope>
    <source>
        <strain evidence="2">JCM 4956</strain>
    </source>
</reference>
<feature type="transmembrane region" description="Helical" evidence="1">
    <location>
        <begin position="123"/>
        <end position="145"/>
    </location>
</feature>
<sequence>MRTLTLRGGARVAVVAAEWHDAFGVVVRGRVQLELRDGAPGPVLGRDAGFWLRGTGVRALRNPGLRTAKVRVVAAGSGPSHGGRSPVHLFRRMEEVMDSSDDGGIVAGAASGRTVRSQRLRGLVATGSVAALAATVATTLGAALARAAGVDFEVPDGGEAIPLPGFAVVTCFFSFVGIAIAAALLRWSARPAERFVRVAASLTAVSMVPPLLAGANTATTVALLALHVVPATVMVPSLARSLRTRAGRPRRLPGGSRFAGTS</sequence>
<evidence type="ECO:0000256" key="1">
    <source>
        <dbReference type="SAM" id="Phobius"/>
    </source>
</evidence>
<keyword evidence="3" id="KW-1185">Reference proteome</keyword>
<dbReference type="Pfam" id="PF19545">
    <property type="entry name" value="DUF6069"/>
    <property type="match status" value="1"/>
</dbReference>
<gene>
    <name evidence="2" type="ORF">GCM10010515_50610</name>
</gene>
<evidence type="ECO:0000313" key="3">
    <source>
        <dbReference type="Proteomes" id="UP000645555"/>
    </source>
</evidence>
<keyword evidence="1" id="KW-0812">Transmembrane</keyword>
<keyword evidence="1" id="KW-0472">Membrane</keyword>
<keyword evidence="1" id="KW-1133">Transmembrane helix</keyword>
<dbReference type="EMBL" id="BMWD01000019">
    <property type="protein sequence ID" value="GGX76601.1"/>
    <property type="molecule type" value="Genomic_DNA"/>
</dbReference>
<evidence type="ECO:0000313" key="2">
    <source>
        <dbReference type="EMBL" id="GGX76601.1"/>
    </source>
</evidence>
<feature type="transmembrane region" description="Helical" evidence="1">
    <location>
        <begin position="165"/>
        <end position="188"/>
    </location>
</feature>
<dbReference type="Proteomes" id="UP000645555">
    <property type="component" value="Unassembled WGS sequence"/>
</dbReference>